<dbReference type="PANTHER" id="PTHR39159">
    <property type="match status" value="1"/>
</dbReference>
<dbReference type="RefSeq" id="WP_060384683.1">
    <property type="nucleotide sequence ID" value="NZ_CP014141.1"/>
</dbReference>
<evidence type="ECO:0000256" key="1">
    <source>
        <dbReference type="ARBA" id="ARBA00022801"/>
    </source>
</evidence>
<evidence type="ECO:0000313" key="3">
    <source>
        <dbReference type="EMBL" id="AMA75968.1"/>
    </source>
</evidence>
<dbReference type="PANTHER" id="PTHR39159:SF1">
    <property type="entry name" value="UPF0374 PROTEIN YGAC"/>
    <property type="match status" value="1"/>
</dbReference>
<evidence type="ECO:0000313" key="4">
    <source>
        <dbReference type="Proteomes" id="UP000061630"/>
    </source>
</evidence>
<feature type="domain" description="DUF402" evidence="2">
    <location>
        <begin position="24"/>
        <end position="160"/>
    </location>
</feature>
<sequence>MSPAWPLRPGQKVRVEFYKYPEEALHYFWEAEVVEVRPEGVLTLLPQGGVFHHVGKGRSLVLDHDAYVAFFPGAWYSGGPDVREGRVLEYYWNVQTPALWTGDAFRQYDLELDVKCRADHTCEVFDREEFLAKRSLYPKAWVEAAERAVEAVFRHMREGRWPVLPPGEPLPWMERI</sequence>
<dbReference type="Proteomes" id="UP000061630">
    <property type="component" value="Chromosome"/>
</dbReference>
<dbReference type="InterPro" id="IPR050212">
    <property type="entry name" value="Ntdp-like"/>
</dbReference>
<gene>
    <name evidence="3" type="ORF">AV541_08395</name>
</gene>
<accession>A0A109QJX9</accession>
<dbReference type="AlphaFoldDB" id="A0A109QJX9"/>
<keyword evidence="1" id="KW-0378">Hydrolase</keyword>
<dbReference type="InterPro" id="IPR007295">
    <property type="entry name" value="DUF402"/>
</dbReference>
<dbReference type="Gene3D" id="2.40.380.10">
    <property type="entry name" value="FomD-like"/>
    <property type="match status" value="1"/>
</dbReference>
<reference evidence="3 4" key="1">
    <citation type="submission" date="2016-01" db="EMBL/GenBank/DDBJ databases">
        <title>Genome sequence of Thermus parvatiensis, a thermophile isolated from a hot water spring.</title>
        <authorList>
            <person name="Tripathi C."/>
            <person name="Lal R."/>
        </authorList>
    </citation>
    <scope>NUCLEOTIDE SEQUENCE [LARGE SCALE GENOMIC DNA]</scope>
    <source>
        <strain evidence="3 4">RL</strain>
    </source>
</reference>
<name>A0A109QJX9_9DEIN</name>
<protein>
    <recommendedName>
        <fullName evidence="2">DUF402 domain-containing protein</fullName>
    </recommendedName>
</protein>
<organism evidence="3 4">
    <name type="scientific">Thermus parvatiensis</name>
    <dbReference type="NCBI Taxonomy" id="456163"/>
    <lineage>
        <taxon>Bacteria</taxon>
        <taxon>Thermotogati</taxon>
        <taxon>Deinococcota</taxon>
        <taxon>Deinococci</taxon>
        <taxon>Thermales</taxon>
        <taxon>Thermaceae</taxon>
        <taxon>Thermus</taxon>
    </lineage>
</organism>
<dbReference type="Pfam" id="PF04167">
    <property type="entry name" value="DUF402"/>
    <property type="match status" value="1"/>
</dbReference>
<dbReference type="InterPro" id="IPR035930">
    <property type="entry name" value="FomD-like_sf"/>
</dbReference>
<dbReference type="KEGG" id="tpar:AV541_08395"/>
<dbReference type="SUPFAM" id="SSF159234">
    <property type="entry name" value="FomD-like"/>
    <property type="match status" value="1"/>
</dbReference>
<dbReference type="GO" id="GO:0016787">
    <property type="term" value="F:hydrolase activity"/>
    <property type="evidence" value="ECO:0007669"/>
    <property type="project" value="UniProtKB-KW"/>
</dbReference>
<proteinExistence type="predicted"/>
<evidence type="ECO:0000259" key="2">
    <source>
        <dbReference type="Pfam" id="PF04167"/>
    </source>
</evidence>
<dbReference type="EMBL" id="CP014141">
    <property type="protein sequence ID" value="AMA75968.1"/>
    <property type="molecule type" value="Genomic_DNA"/>
</dbReference>